<dbReference type="SUPFAM" id="SSF56300">
    <property type="entry name" value="Metallo-dependent phosphatases"/>
    <property type="match status" value="1"/>
</dbReference>
<comment type="caution">
    <text evidence="3">The sequence shown here is derived from an EMBL/GenBank/DDBJ whole genome shotgun (WGS) entry which is preliminary data.</text>
</comment>
<dbReference type="GO" id="GO:0016787">
    <property type="term" value="F:hydrolase activity"/>
    <property type="evidence" value="ECO:0007669"/>
    <property type="project" value="InterPro"/>
</dbReference>
<sequence>MISLAIVCLYGALTAVARLLAMLNHRNLPNLIGILLVALATSCVSHVTPFVSPASQTMSPQGPLMMRLAFIGDTGEPSPGEPVLMALQKWAGRDAKNTRIVFLGDNIYPEGMTQASYQEAVAKIRPQVESVRRSRASAIFIPGNHDWAKGGPQGAAATARQVAFLKAQAGNVATMLPDDQCPGPVHLDLPEENPVVRLIILDTQWWLNEPAYNTCNVSENQVFADIEELCNSDLPIFIASHHPVESMGPHGGFFDWQDHLFPLTRLDNRLWIPLPILGSLYPLYRKSNPSVQDIEGPRYQQLKNRLLRIADRSPAPLLSFIAGHDHSLQVFKGKKPGRYRLVSGAGSKKKITAVGDNQNTLFAHGTSGLMSIDIRKNPVSNKNQVWLHVIEPGQPPNMEPRIVYSHVMVPAR</sequence>
<dbReference type="AlphaFoldDB" id="A0A7Y2H3W3"/>
<dbReference type="InterPro" id="IPR029052">
    <property type="entry name" value="Metallo-depent_PP-like"/>
</dbReference>
<dbReference type="InterPro" id="IPR004843">
    <property type="entry name" value="Calcineurin-like_PHP"/>
</dbReference>
<evidence type="ECO:0000259" key="2">
    <source>
        <dbReference type="Pfam" id="PF00149"/>
    </source>
</evidence>
<gene>
    <name evidence="3" type="ORF">HKN21_15495</name>
</gene>
<organism evidence="3 4">
    <name type="scientific">Eiseniibacteriota bacterium</name>
    <dbReference type="NCBI Taxonomy" id="2212470"/>
    <lineage>
        <taxon>Bacteria</taxon>
        <taxon>Candidatus Eiseniibacteriota</taxon>
    </lineage>
</organism>
<dbReference type="Pfam" id="PF00149">
    <property type="entry name" value="Metallophos"/>
    <property type="match status" value="1"/>
</dbReference>
<dbReference type="EMBL" id="JABDJR010000625">
    <property type="protein sequence ID" value="NNF08168.1"/>
    <property type="molecule type" value="Genomic_DNA"/>
</dbReference>
<keyword evidence="1" id="KW-0812">Transmembrane</keyword>
<dbReference type="Gene3D" id="3.60.21.10">
    <property type="match status" value="2"/>
</dbReference>
<feature type="transmembrane region" description="Helical" evidence="1">
    <location>
        <begin position="31"/>
        <end position="51"/>
    </location>
</feature>
<evidence type="ECO:0000313" key="3">
    <source>
        <dbReference type="EMBL" id="NNF08168.1"/>
    </source>
</evidence>
<dbReference type="Proteomes" id="UP000547674">
    <property type="component" value="Unassembled WGS sequence"/>
</dbReference>
<keyword evidence="1" id="KW-0472">Membrane</keyword>
<name>A0A7Y2H3W3_UNCEI</name>
<keyword evidence="1" id="KW-1133">Transmembrane helix</keyword>
<evidence type="ECO:0000313" key="4">
    <source>
        <dbReference type="Proteomes" id="UP000547674"/>
    </source>
</evidence>
<protein>
    <recommendedName>
        <fullName evidence="2">Calcineurin-like phosphoesterase domain-containing protein</fullName>
    </recommendedName>
</protein>
<proteinExistence type="predicted"/>
<feature type="domain" description="Calcineurin-like phosphoesterase" evidence="2">
    <location>
        <begin position="66"/>
        <end position="250"/>
    </location>
</feature>
<reference evidence="3 4" key="1">
    <citation type="submission" date="2020-03" db="EMBL/GenBank/DDBJ databases">
        <title>Metabolic flexibility allows generalist bacteria to become dominant in a frequently disturbed ecosystem.</title>
        <authorList>
            <person name="Chen Y.-J."/>
            <person name="Leung P.M."/>
            <person name="Bay S.K."/>
            <person name="Hugenholtz P."/>
            <person name="Kessler A.J."/>
            <person name="Shelley G."/>
            <person name="Waite D.W."/>
            <person name="Cook P.L."/>
            <person name="Greening C."/>
        </authorList>
    </citation>
    <scope>NUCLEOTIDE SEQUENCE [LARGE SCALE GENOMIC DNA]</scope>
    <source>
        <strain evidence="3">SS_bin_28</strain>
    </source>
</reference>
<evidence type="ECO:0000256" key="1">
    <source>
        <dbReference type="SAM" id="Phobius"/>
    </source>
</evidence>
<accession>A0A7Y2H3W3</accession>